<comment type="caution">
    <text evidence="3">The sequence shown here is derived from an EMBL/GenBank/DDBJ whole genome shotgun (WGS) entry which is preliminary data.</text>
</comment>
<dbReference type="SMART" id="SM00554">
    <property type="entry name" value="FAS1"/>
    <property type="match status" value="1"/>
</dbReference>
<dbReference type="PROSITE" id="PS51257">
    <property type="entry name" value="PROKAR_LIPOPROTEIN"/>
    <property type="match status" value="1"/>
</dbReference>
<feature type="domain" description="FAS1" evidence="2">
    <location>
        <begin position="39"/>
        <end position="182"/>
    </location>
</feature>
<dbReference type="EMBL" id="JACIJI010000001">
    <property type="protein sequence ID" value="MBB5718178.1"/>
    <property type="molecule type" value="Genomic_DNA"/>
</dbReference>
<dbReference type="SUPFAM" id="SSF82153">
    <property type="entry name" value="FAS1 domain"/>
    <property type="match status" value="1"/>
</dbReference>
<dbReference type="Gene3D" id="2.30.180.10">
    <property type="entry name" value="FAS1 domain"/>
    <property type="match status" value="1"/>
</dbReference>
<dbReference type="InterPro" id="IPR050904">
    <property type="entry name" value="Adhesion/Biosynth-related"/>
</dbReference>
<feature type="chain" id="PRO_5032823462" evidence="1">
    <location>
        <begin position="22"/>
        <end position="189"/>
    </location>
</feature>
<dbReference type="PROSITE" id="PS50213">
    <property type="entry name" value="FAS1"/>
    <property type="match status" value="1"/>
</dbReference>
<feature type="signal peptide" evidence="1">
    <location>
        <begin position="1"/>
        <end position="21"/>
    </location>
</feature>
<dbReference type="InterPro" id="IPR036378">
    <property type="entry name" value="FAS1_dom_sf"/>
</dbReference>
<name>A0A840YWZ0_9SPHN</name>
<dbReference type="Proteomes" id="UP000554342">
    <property type="component" value="Unassembled WGS sequence"/>
</dbReference>
<evidence type="ECO:0000259" key="2">
    <source>
        <dbReference type="PROSITE" id="PS50213"/>
    </source>
</evidence>
<evidence type="ECO:0000313" key="3">
    <source>
        <dbReference type="EMBL" id="MBB5718178.1"/>
    </source>
</evidence>
<protein>
    <submittedName>
        <fullName evidence="3">Putative surface protein with fasciclin (FAS1) repeats</fullName>
    </submittedName>
</protein>
<reference evidence="3 4" key="1">
    <citation type="submission" date="2020-08" db="EMBL/GenBank/DDBJ databases">
        <title>Genomic Encyclopedia of Type Strains, Phase IV (KMG-IV): sequencing the most valuable type-strain genomes for metagenomic binning, comparative biology and taxonomic classification.</title>
        <authorList>
            <person name="Goeker M."/>
        </authorList>
    </citation>
    <scope>NUCLEOTIDE SEQUENCE [LARGE SCALE GENOMIC DNA]</scope>
    <source>
        <strain evidence="3 4">DSM 27203</strain>
    </source>
</reference>
<dbReference type="RefSeq" id="WP_184001851.1">
    <property type="nucleotide sequence ID" value="NZ_BAABIF010000004.1"/>
</dbReference>
<gene>
    <name evidence="3" type="ORF">FHR23_001085</name>
</gene>
<evidence type="ECO:0000313" key="4">
    <source>
        <dbReference type="Proteomes" id="UP000554342"/>
    </source>
</evidence>
<dbReference type="AlphaFoldDB" id="A0A840YWZ0"/>
<proteinExistence type="predicted"/>
<dbReference type="PANTHER" id="PTHR10900:SF77">
    <property type="entry name" value="FI19380P1"/>
    <property type="match status" value="1"/>
</dbReference>
<keyword evidence="4" id="KW-1185">Reference proteome</keyword>
<accession>A0A840YWZ0</accession>
<organism evidence="3 4">
    <name type="scientific">Stakelama sediminis</name>
    <dbReference type="NCBI Taxonomy" id="463200"/>
    <lineage>
        <taxon>Bacteria</taxon>
        <taxon>Pseudomonadati</taxon>
        <taxon>Pseudomonadota</taxon>
        <taxon>Alphaproteobacteria</taxon>
        <taxon>Sphingomonadales</taxon>
        <taxon>Sphingomonadaceae</taxon>
        <taxon>Stakelama</taxon>
    </lineage>
</organism>
<dbReference type="Pfam" id="PF02469">
    <property type="entry name" value="Fasciclin"/>
    <property type="match status" value="1"/>
</dbReference>
<sequence length="189" mass="19229">MRTIAVAMTAGLLMLAGCSGNDNGNSAATNNSAATTVPSDNLVQALDGADNLDSFSDLVKKAGLDKALSGNASYTIFAPTDQAIDALPKDERDTLNSDAGRPKLIALLRQHIATGYVEMGDLQKGLSSDKGKVTLATMSGNAITLDKSGNAIAIGSGSDAPQIAGDPIRASNGVIYPISKVIPPQADAN</sequence>
<dbReference type="PANTHER" id="PTHR10900">
    <property type="entry name" value="PERIOSTIN-RELATED"/>
    <property type="match status" value="1"/>
</dbReference>
<evidence type="ECO:0000256" key="1">
    <source>
        <dbReference type="SAM" id="SignalP"/>
    </source>
</evidence>
<keyword evidence="1" id="KW-0732">Signal</keyword>
<dbReference type="InterPro" id="IPR000782">
    <property type="entry name" value="FAS1_domain"/>
</dbReference>